<evidence type="ECO:0000256" key="7">
    <source>
        <dbReference type="ARBA" id="ARBA00024353"/>
    </source>
</evidence>
<evidence type="ECO:0000256" key="6">
    <source>
        <dbReference type="ARBA" id="ARBA00023136"/>
    </source>
</evidence>
<keyword evidence="14" id="KW-1185">Reference proteome</keyword>
<comment type="similarity">
    <text evidence="7">Belongs to the zinc-associated anti-sigma factor (ZAS) superfamily. Anti-sigma-W factor family.</text>
</comment>
<dbReference type="InterPro" id="IPR041916">
    <property type="entry name" value="Anti_sigma_zinc_sf"/>
</dbReference>
<dbReference type="EMBL" id="CP019454">
    <property type="protein sequence ID" value="AUW94118.1"/>
    <property type="molecule type" value="Genomic_DNA"/>
</dbReference>
<dbReference type="Pfam" id="PF10099">
    <property type="entry name" value="RskA_C"/>
    <property type="match status" value="1"/>
</dbReference>
<keyword evidence="3" id="KW-1003">Cell membrane</keyword>
<comment type="subcellular location">
    <subcellularLocation>
        <location evidence="2">Cell membrane</location>
    </subcellularLocation>
    <subcellularLocation>
        <location evidence="1">Membrane</location>
        <topology evidence="1">Single-pass membrane protein</topology>
    </subcellularLocation>
</comment>
<gene>
    <name evidence="13" type="ORF">BXT84_09260</name>
</gene>
<name>A0ABM6RS13_9FIRM</name>
<dbReference type="InterPro" id="IPR051474">
    <property type="entry name" value="Anti-sigma-K/W_factor"/>
</dbReference>
<accession>A0ABM6RS13</accession>
<dbReference type="Pfam" id="PF13490">
    <property type="entry name" value="zf-HC2"/>
    <property type="match status" value="1"/>
</dbReference>
<evidence type="ECO:0000256" key="1">
    <source>
        <dbReference type="ARBA" id="ARBA00004167"/>
    </source>
</evidence>
<dbReference type="InterPro" id="IPR018764">
    <property type="entry name" value="RskA_C"/>
</dbReference>
<protein>
    <recommendedName>
        <fullName evidence="8">Anti-sigma-W factor RsiW</fullName>
    </recommendedName>
    <alternativeName>
        <fullName evidence="10">Regulator of SigK</fullName>
    </alternativeName>
    <alternativeName>
        <fullName evidence="9">Sigma-K anti-sigma factor RskA</fullName>
    </alternativeName>
</protein>
<dbReference type="PANTHER" id="PTHR37461">
    <property type="entry name" value="ANTI-SIGMA-K FACTOR RSKA"/>
    <property type="match status" value="1"/>
</dbReference>
<keyword evidence="6" id="KW-0472">Membrane</keyword>
<feature type="domain" description="Anti-sigma K factor RskA C-terminal" evidence="11">
    <location>
        <begin position="98"/>
        <end position="222"/>
    </location>
</feature>
<keyword evidence="4" id="KW-0812">Transmembrane</keyword>
<feature type="domain" description="Putative zinc-finger" evidence="12">
    <location>
        <begin position="9"/>
        <end position="37"/>
    </location>
</feature>
<evidence type="ECO:0000259" key="12">
    <source>
        <dbReference type="Pfam" id="PF13490"/>
    </source>
</evidence>
<evidence type="ECO:0000256" key="5">
    <source>
        <dbReference type="ARBA" id="ARBA00022989"/>
    </source>
</evidence>
<evidence type="ECO:0000256" key="8">
    <source>
        <dbReference type="ARBA" id="ARBA00024438"/>
    </source>
</evidence>
<keyword evidence="5" id="KW-1133">Transmembrane helix</keyword>
<dbReference type="Proteomes" id="UP000325292">
    <property type="component" value="Chromosome"/>
</dbReference>
<organism evidence="13 14">
    <name type="scientific">Sulfobacillus thermotolerans</name>
    <dbReference type="NCBI Taxonomy" id="338644"/>
    <lineage>
        <taxon>Bacteria</taxon>
        <taxon>Bacillati</taxon>
        <taxon>Bacillota</taxon>
        <taxon>Clostridia</taxon>
        <taxon>Eubacteriales</taxon>
        <taxon>Clostridiales Family XVII. Incertae Sedis</taxon>
        <taxon>Sulfobacillus</taxon>
    </lineage>
</organism>
<evidence type="ECO:0000256" key="10">
    <source>
        <dbReference type="ARBA" id="ARBA00030803"/>
    </source>
</evidence>
<dbReference type="InterPro" id="IPR027383">
    <property type="entry name" value="Znf_put"/>
</dbReference>
<evidence type="ECO:0000256" key="3">
    <source>
        <dbReference type="ARBA" id="ARBA00022475"/>
    </source>
</evidence>
<evidence type="ECO:0000313" key="13">
    <source>
        <dbReference type="EMBL" id="AUW94118.1"/>
    </source>
</evidence>
<reference evidence="13 14" key="1">
    <citation type="journal article" date="2019" name="Sci. Rep.">
        <title>Sulfobacillus thermotolerans: new insights into resistance and metabolic capacities of acidophilic chemolithotrophs.</title>
        <authorList>
            <person name="Panyushkina A.E."/>
            <person name="Babenko V.V."/>
            <person name="Nikitina A.S."/>
            <person name="Selezneva O.V."/>
            <person name="Tsaplina I.A."/>
            <person name="Letarova M.A."/>
            <person name="Kostryukova E.S."/>
            <person name="Letarov A.V."/>
        </authorList>
    </citation>
    <scope>NUCLEOTIDE SEQUENCE [LARGE SCALE GENOMIC DNA]</scope>
    <source>
        <strain evidence="13 14">Kr1</strain>
    </source>
</reference>
<sequence>MDHDRLELNLPLLAAGSLPSDEAAELEVHLQTCVSCQKAYHDYQALLQQLDPHEDDVTEDWDQHDRLRQEFLEKLNAEHITPQTATNCRHTGFLPSAVGWAAVVVIGLGGWASAYHLHHVAAQQEQVIRLMASGQRLDLTSPHGPYRAALYLSKNRAVVLANHLPVPGHGQTYEGWWIQGGHPVAAGTFGSTPSALKVPVPHPEAFAITVEPVGGTKTPTTPILVMATLPG</sequence>
<dbReference type="PANTHER" id="PTHR37461:SF1">
    <property type="entry name" value="ANTI-SIGMA-K FACTOR RSKA"/>
    <property type="match status" value="1"/>
</dbReference>
<proteinExistence type="inferred from homology"/>
<evidence type="ECO:0000256" key="4">
    <source>
        <dbReference type="ARBA" id="ARBA00022692"/>
    </source>
</evidence>
<evidence type="ECO:0000259" key="11">
    <source>
        <dbReference type="Pfam" id="PF10099"/>
    </source>
</evidence>
<evidence type="ECO:0000313" key="14">
    <source>
        <dbReference type="Proteomes" id="UP000325292"/>
    </source>
</evidence>
<evidence type="ECO:0000256" key="2">
    <source>
        <dbReference type="ARBA" id="ARBA00004236"/>
    </source>
</evidence>
<evidence type="ECO:0000256" key="9">
    <source>
        <dbReference type="ARBA" id="ARBA00029829"/>
    </source>
</evidence>
<dbReference type="Gene3D" id="1.10.10.1320">
    <property type="entry name" value="Anti-sigma factor, zinc-finger domain"/>
    <property type="match status" value="1"/>
</dbReference>